<dbReference type="EMBL" id="JAIVFP010000001">
    <property type="protein sequence ID" value="MCI4683101.1"/>
    <property type="molecule type" value="Genomic_DNA"/>
</dbReference>
<evidence type="ECO:0000256" key="1">
    <source>
        <dbReference type="ARBA" id="ARBA00022617"/>
    </source>
</evidence>
<reference evidence="7" key="1">
    <citation type="journal article" date="2022" name="ISME J.">
        <title>Identification of active gaseous-alkane degraders at natural gas seeps.</title>
        <authorList>
            <person name="Farhan Ul Haque M."/>
            <person name="Hernandez M."/>
            <person name="Crombie A.T."/>
            <person name="Murrell J.C."/>
        </authorList>
    </citation>
    <scope>NUCLEOTIDE SEQUENCE</scope>
    <source>
        <strain evidence="7">PC2</strain>
    </source>
</reference>
<dbReference type="Gene3D" id="1.10.490.10">
    <property type="entry name" value="Globins"/>
    <property type="match status" value="1"/>
</dbReference>
<evidence type="ECO:0000256" key="2">
    <source>
        <dbReference type="ARBA" id="ARBA00022621"/>
    </source>
</evidence>
<keyword evidence="2 5" id="KW-0561">Oxygen transport</keyword>
<dbReference type="InterPro" id="IPR000971">
    <property type="entry name" value="Globin"/>
</dbReference>
<dbReference type="InterPro" id="IPR009050">
    <property type="entry name" value="Globin-like_sf"/>
</dbReference>
<accession>A0ABS9Z7T3</accession>
<evidence type="ECO:0000256" key="3">
    <source>
        <dbReference type="ARBA" id="ARBA00022723"/>
    </source>
</evidence>
<protein>
    <submittedName>
        <fullName evidence="7">Hemin receptor</fullName>
    </submittedName>
</protein>
<keyword evidence="1 5" id="KW-0349">Heme</keyword>
<keyword evidence="5" id="KW-0813">Transport</keyword>
<comment type="caution">
    <text evidence="7">The sequence shown here is derived from an EMBL/GenBank/DDBJ whole genome shotgun (WGS) entry which is preliminary data.</text>
</comment>
<evidence type="ECO:0000256" key="4">
    <source>
        <dbReference type="ARBA" id="ARBA00023004"/>
    </source>
</evidence>
<organism evidence="7 8">
    <name type="scientific">Candidatus Rhodoblastus alkanivorans</name>
    <dbReference type="NCBI Taxonomy" id="2954117"/>
    <lineage>
        <taxon>Bacteria</taxon>
        <taxon>Pseudomonadati</taxon>
        <taxon>Pseudomonadota</taxon>
        <taxon>Alphaproteobacteria</taxon>
        <taxon>Hyphomicrobiales</taxon>
        <taxon>Rhodoblastaceae</taxon>
        <taxon>Rhodoblastus</taxon>
    </lineage>
</organism>
<dbReference type="InterPro" id="IPR012292">
    <property type="entry name" value="Globin/Proto"/>
</dbReference>
<evidence type="ECO:0000313" key="7">
    <source>
        <dbReference type="EMBL" id="MCI4683101.1"/>
    </source>
</evidence>
<sequence length="137" mass="15301">MTPHQIALIQESFGRVAPVADRAAQMFYQRLFEIAPQVRPLFKGEIDAQGRKFMATLTVTLSGLENFDRLKPGLEALARQHLRFGVRPEHFAPLGEALIWTLAESLGEDFSPETREAWEAAYGEMAKVMAAVVLDEA</sequence>
<keyword evidence="3" id="KW-0479">Metal-binding</keyword>
<name>A0ABS9Z7T3_9HYPH</name>
<dbReference type="CDD" id="cd12131">
    <property type="entry name" value="HGbI-like"/>
    <property type="match status" value="1"/>
</dbReference>
<keyword evidence="8" id="KW-1185">Reference proteome</keyword>
<dbReference type="PANTHER" id="PTHR43396:SF3">
    <property type="entry name" value="FLAVOHEMOPROTEIN"/>
    <property type="match status" value="1"/>
</dbReference>
<keyword evidence="4" id="KW-0408">Iron</keyword>
<feature type="domain" description="Globin" evidence="6">
    <location>
        <begin position="1"/>
        <end position="134"/>
    </location>
</feature>
<evidence type="ECO:0000256" key="5">
    <source>
        <dbReference type="RuleBase" id="RU000356"/>
    </source>
</evidence>
<dbReference type="PANTHER" id="PTHR43396">
    <property type="entry name" value="FLAVOHEMOPROTEIN"/>
    <property type="match status" value="1"/>
</dbReference>
<evidence type="ECO:0000313" key="8">
    <source>
        <dbReference type="Proteomes" id="UP001139104"/>
    </source>
</evidence>
<dbReference type="RefSeq" id="WP_243067071.1">
    <property type="nucleotide sequence ID" value="NZ_JAIVFK010000043.1"/>
</dbReference>
<evidence type="ECO:0000259" key="6">
    <source>
        <dbReference type="PROSITE" id="PS01033"/>
    </source>
</evidence>
<dbReference type="Pfam" id="PF00042">
    <property type="entry name" value="Globin"/>
    <property type="match status" value="1"/>
</dbReference>
<proteinExistence type="inferred from homology"/>
<dbReference type="Proteomes" id="UP001139104">
    <property type="component" value="Unassembled WGS sequence"/>
</dbReference>
<dbReference type="SUPFAM" id="SSF46458">
    <property type="entry name" value="Globin-like"/>
    <property type="match status" value="1"/>
</dbReference>
<keyword evidence="7" id="KW-0675">Receptor</keyword>
<dbReference type="PRINTS" id="PR00188">
    <property type="entry name" value="PLANTGLOBIN"/>
</dbReference>
<comment type="similarity">
    <text evidence="5">Belongs to the globin family.</text>
</comment>
<gene>
    <name evidence="7" type="ORF">K2U94_10035</name>
</gene>
<dbReference type="PROSITE" id="PS01033">
    <property type="entry name" value="GLOBIN"/>
    <property type="match status" value="1"/>
</dbReference>